<name>A0A2M9H9L6_9BIFI</name>
<evidence type="ECO:0000313" key="2">
    <source>
        <dbReference type="Proteomes" id="UP000229095"/>
    </source>
</evidence>
<comment type="caution">
    <text evidence="1">The sequence shown here is derived from an EMBL/GenBank/DDBJ whole genome shotgun (WGS) entry which is preliminary data.</text>
</comment>
<dbReference type="AlphaFoldDB" id="A0A2M9H9L6"/>
<reference evidence="1 2" key="1">
    <citation type="submission" date="2017-10" db="EMBL/GenBank/DDBJ databases">
        <title>Draft genome sequences of strains TRE 1, TRE 9, TRE H and TRI 7, isolated from tamarins, belonging to four potential novel Bifidobacterium species.</title>
        <authorList>
            <person name="Mattarelli P."/>
            <person name="Modesto M."/>
            <person name="Puglisi E."/>
            <person name="Morelli L."/>
            <person name="Spezio C."/>
            <person name="Bonetti A."/>
            <person name="Sandri C."/>
        </authorList>
    </citation>
    <scope>NUCLEOTIDE SEQUENCE [LARGE SCALE GENOMIC DNA]</scope>
    <source>
        <strain evidence="2">TRE1</strain>
    </source>
</reference>
<organism evidence="1 2">
    <name type="scientific">Bifidobacterium primatium</name>
    <dbReference type="NCBI Taxonomy" id="2045438"/>
    <lineage>
        <taxon>Bacteria</taxon>
        <taxon>Bacillati</taxon>
        <taxon>Actinomycetota</taxon>
        <taxon>Actinomycetes</taxon>
        <taxon>Bifidobacteriales</taxon>
        <taxon>Bifidobacteriaceae</taxon>
        <taxon>Bifidobacterium</taxon>
    </lineage>
</organism>
<accession>A0A2M9H9L6</accession>
<sequence length="129" mass="14364">MKIPAFSMDCVANRWFCNAIHQNLVFVILGLLESCGFEQSIILNVRTAPQFTRNATRSMGIDPFLMDGGAIRAKCGVIHDGRRNTTNHDDAPDEPRRHFLANIILRDDCGSLHAAFRFAPDSAEMTSVD</sequence>
<evidence type="ECO:0000313" key="1">
    <source>
        <dbReference type="EMBL" id="PJM73505.1"/>
    </source>
</evidence>
<dbReference type="EMBL" id="PEBI01000002">
    <property type="protein sequence ID" value="PJM73505.1"/>
    <property type="molecule type" value="Genomic_DNA"/>
</dbReference>
<proteinExistence type="predicted"/>
<protein>
    <submittedName>
        <fullName evidence="1">Uncharacterized protein</fullName>
    </submittedName>
</protein>
<keyword evidence="2" id="KW-1185">Reference proteome</keyword>
<dbReference type="Proteomes" id="UP000229095">
    <property type="component" value="Unassembled WGS sequence"/>
</dbReference>
<gene>
    <name evidence="1" type="ORF">CS006_05600</name>
</gene>